<dbReference type="EMBL" id="RCNU01000001">
    <property type="protein sequence ID" value="RWQ99664.1"/>
    <property type="molecule type" value="Genomic_DNA"/>
</dbReference>
<dbReference type="Proteomes" id="UP000283841">
    <property type="component" value="Unassembled WGS sequence"/>
</dbReference>
<feature type="compositionally biased region" description="Polar residues" evidence="1">
    <location>
        <begin position="1"/>
        <end position="10"/>
    </location>
</feature>
<dbReference type="RefSeq" id="XP_028489309.1">
    <property type="nucleotide sequence ID" value="XM_028629532.1"/>
</dbReference>
<feature type="compositionally biased region" description="Polar residues" evidence="1">
    <location>
        <begin position="18"/>
        <end position="31"/>
    </location>
</feature>
<gene>
    <name evidence="2" type="ORF">C8Q69DRAFT_451949</name>
</gene>
<evidence type="ECO:0000313" key="3">
    <source>
        <dbReference type="Proteomes" id="UP000283841"/>
    </source>
</evidence>
<dbReference type="GeneID" id="39598809"/>
<protein>
    <submittedName>
        <fullName evidence="2">Uncharacterized protein</fullName>
    </submittedName>
</protein>
<comment type="caution">
    <text evidence="2">The sequence shown here is derived from an EMBL/GenBank/DDBJ whole genome shotgun (WGS) entry which is preliminary data.</text>
</comment>
<sequence length="75" mass="8379">MESLTAQTTPKADRASNTKDGAQPNSSDQPETPSTTSLSPPHRSSIPDWHGDPRAFKCVLCQNWHTARCPWLRNY</sequence>
<accession>A0A443I6F9</accession>
<feature type="compositionally biased region" description="Low complexity" evidence="1">
    <location>
        <begin position="32"/>
        <end position="44"/>
    </location>
</feature>
<name>A0A443I6F9_BYSSP</name>
<reference evidence="2 3" key="1">
    <citation type="journal article" date="2018" name="Front. Microbiol.">
        <title>Genomic and genetic insights into a cosmopolitan fungus, Paecilomyces variotii (Eurotiales).</title>
        <authorList>
            <person name="Urquhart A.S."/>
            <person name="Mondo S.J."/>
            <person name="Makela M.R."/>
            <person name="Hane J.K."/>
            <person name="Wiebenga A."/>
            <person name="He G."/>
            <person name="Mihaltcheva S."/>
            <person name="Pangilinan J."/>
            <person name="Lipzen A."/>
            <person name="Barry K."/>
            <person name="de Vries R.P."/>
            <person name="Grigoriev I.V."/>
            <person name="Idnurm A."/>
        </authorList>
    </citation>
    <scope>NUCLEOTIDE SEQUENCE [LARGE SCALE GENOMIC DNA]</scope>
    <source>
        <strain evidence="2 3">CBS 101075</strain>
    </source>
</reference>
<proteinExistence type="predicted"/>
<dbReference type="VEuPathDB" id="FungiDB:C8Q69DRAFT_451949"/>
<feature type="region of interest" description="Disordered" evidence="1">
    <location>
        <begin position="1"/>
        <end position="49"/>
    </location>
</feature>
<evidence type="ECO:0000256" key="1">
    <source>
        <dbReference type="SAM" id="MobiDB-lite"/>
    </source>
</evidence>
<dbReference type="AlphaFoldDB" id="A0A443I6F9"/>
<evidence type="ECO:0000313" key="2">
    <source>
        <dbReference type="EMBL" id="RWQ99664.1"/>
    </source>
</evidence>
<organism evidence="2 3">
    <name type="scientific">Byssochlamys spectabilis</name>
    <name type="common">Paecilomyces variotii</name>
    <dbReference type="NCBI Taxonomy" id="264951"/>
    <lineage>
        <taxon>Eukaryota</taxon>
        <taxon>Fungi</taxon>
        <taxon>Dikarya</taxon>
        <taxon>Ascomycota</taxon>
        <taxon>Pezizomycotina</taxon>
        <taxon>Eurotiomycetes</taxon>
        <taxon>Eurotiomycetidae</taxon>
        <taxon>Eurotiales</taxon>
        <taxon>Thermoascaceae</taxon>
        <taxon>Paecilomyces</taxon>
    </lineage>
</organism>
<keyword evidence="3" id="KW-1185">Reference proteome</keyword>